<dbReference type="Proteomes" id="UP000755654">
    <property type="component" value="Unassembled WGS sequence"/>
</dbReference>
<dbReference type="InterPro" id="IPR044946">
    <property type="entry name" value="Restrct_endonuc_typeI_TRD_sf"/>
</dbReference>
<dbReference type="CDD" id="cd17282">
    <property type="entry name" value="RMtype1_S_Eco16444ORF1681_TRD1-CR1_like"/>
    <property type="match status" value="1"/>
</dbReference>
<gene>
    <name evidence="5" type="ORF">HAP95_08675</name>
</gene>
<name>A0ABS5ZYX7_9PROT</name>
<dbReference type="RefSeq" id="WP_215883855.1">
    <property type="nucleotide sequence ID" value="NZ_JAAOMP010000096.1"/>
</dbReference>
<evidence type="ECO:0000256" key="2">
    <source>
        <dbReference type="ARBA" id="ARBA00022747"/>
    </source>
</evidence>
<feature type="domain" description="Type I restriction modification DNA specificity" evidence="4">
    <location>
        <begin position="3"/>
        <end position="162"/>
    </location>
</feature>
<comment type="caution">
    <text evidence="5">The sequence shown here is derived from an EMBL/GenBank/DDBJ whole genome shotgun (WGS) entry which is preliminary data.</text>
</comment>
<proteinExistence type="inferred from homology"/>
<dbReference type="GO" id="GO:0004519">
    <property type="term" value="F:endonuclease activity"/>
    <property type="evidence" value="ECO:0007669"/>
    <property type="project" value="UniProtKB-KW"/>
</dbReference>
<organism evidence="5 6">
    <name type="scientific">Acidithiobacillus sulfurivorans</name>
    <dbReference type="NCBI Taxonomy" id="1958756"/>
    <lineage>
        <taxon>Bacteria</taxon>
        <taxon>Pseudomonadati</taxon>
        <taxon>Pseudomonadota</taxon>
        <taxon>Acidithiobacillia</taxon>
        <taxon>Acidithiobacillales</taxon>
        <taxon>Acidithiobacillaceae</taxon>
        <taxon>Acidithiobacillus</taxon>
    </lineage>
</organism>
<keyword evidence="6" id="KW-1185">Reference proteome</keyword>
<evidence type="ECO:0000259" key="4">
    <source>
        <dbReference type="Pfam" id="PF01420"/>
    </source>
</evidence>
<keyword evidence="5" id="KW-0255">Endonuclease</keyword>
<keyword evidence="2" id="KW-0680">Restriction system</keyword>
<dbReference type="PANTHER" id="PTHR43140">
    <property type="entry name" value="TYPE-1 RESTRICTION ENZYME ECOKI SPECIFICITY PROTEIN"/>
    <property type="match status" value="1"/>
</dbReference>
<dbReference type="InterPro" id="IPR000055">
    <property type="entry name" value="Restrct_endonuc_typeI_TRD"/>
</dbReference>
<dbReference type="Pfam" id="PF01420">
    <property type="entry name" value="Methylase_S"/>
    <property type="match status" value="2"/>
</dbReference>
<comment type="similarity">
    <text evidence="1">Belongs to the type-I restriction system S methylase family.</text>
</comment>
<keyword evidence="5" id="KW-0540">Nuclease</keyword>
<sequence>MREGWRIEKFGGICDLKKGRKPRLTNTKEPNVNPYLVAKYLRGAEPTDFAFIEDKNSIPVTADEIIIICDGSNSGETFIGFDGILSSTMAKIVHGNNIETKFLIYFLELMFEKFNSSKTGSAIPHLDLNALRNQVLPVPPLPEQRRIVAILDEAFEGIAIAKANAEKNLQNAREVFASHLNAVFSQRGEGWVDRRLGDVAMEFGRGKSKHRPRNDPKLYGGNFPFIQTGDVRNSSHLITSYDQTYNDAGLAQSKLWPKGTLCITIAANIAETGILDFDACFPDSIIGLVANEKISTNKYIEYLLTSFKSRLQLLGKGSAQDNINLATFESQYFPFPPLSSQKEIVSIFDDLHEETQHLEFIYQQKLVALDELKQSLLHQAFNGDL</sequence>
<evidence type="ECO:0000256" key="3">
    <source>
        <dbReference type="ARBA" id="ARBA00023125"/>
    </source>
</evidence>
<evidence type="ECO:0000256" key="1">
    <source>
        <dbReference type="ARBA" id="ARBA00010923"/>
    </source>
</evidence>
<reference evidence="5 6" key="1">
    <citation type="journal article" date="2021" name="ISME J.">
        <title>Genomic evolution of the class Acidithiobacillia: deep-branching Proteobacteria living in extreme acidic conditions.</title>
        <authorList>
            <person name="Moya-Beltran A."/>
            <person name="Beard S."/>
            <person name="Rojas-Villalobos C."/>
            <person name="Issotta F."/>
            <person name="Gallardo Y."/>
            <person name="Ulloa R."/>
            <person name="Giaveno A."/>
            <person name="Degli Esposti M."/>
            <person name="Johnson D.B."/>
            <person name="Quatrini R."/>
        </authorList>
    </citation>
    <scope>NUCLEOTIDE SEQUENCE [LARGE SCALE GENOMIC DNA]</scope>
    <source>
        <strain evidence="5 6">RW2</strain>
    </source>
</reference>
<dbReference type="Gene3D" id="3.90.220.20">
    <property type="entry name" value="DNA methylase specificity domains"/>
    <property type="match status" value="2"/>
</dbReference>
<evidence type="ECO:0000313" key="5">
    <source>
        <dbReference type="EMBL" id="MBU2760221.1"/>
    </source>
</evidence>
<keyword evidence="3" id="KW-0238">DNA-binding</keyword>
<feature type="domain" description="Type I restriction modification DNA specificity" evidence="4">
    <location>
        <begin position="189"/>
        <end position="355"/>
    </location>
</feature>
<accession>A0ABS5ZYX7</accession>
<dbReference type="InterPro" id="IPR051212">
    <property type="entry name" value="Type-I_RE_S_subunit"/>
</dbReference>
<evidence type="ECO:0000313" key="6">
    <source>
        <dbReference type="Proteomes" id="UP000755654"/>
    </source>
</evidence>
<dbReference type="SUPFAM" id="SSF116734">
    <property type="entry name" value="DNA methylase specificity domain"/>
    <property type="match status" value="2"/>
</dbReference>
<dbReference type="PANTHER" id="PTHR43140:SF1">
    <property type="entry name" value="TYPE I RESTRICTION ENZYME ECOKI SPECIFICITY SUBUNIT"/>
    <property type="match status" value="1"/>
</dbReference>
<dbReference type="EMBL" id="JAAOMP010000096">
    <property type="protein sequence ID" value="MBU2760221.1"/>
    <property type="molecule type" value="Genomic_DNA"/>
</dbReference>
<protein>
    <submittedName>
        <fullName evidence="5">Restriction endonuclease subunit S</fullName>
    </submittedName>
</protein>
<keyword evidence="5" id="KW-0378">Hydrolase</keyword>